<dbReference type="InterPro" id="IPR029045">
    <property type="entry name" value="ClpP/crotonase-like_dom_sf"/>
</dbReference>
<dbReference type="SMART" id="SM00245">
    <property type="entry name" value="TSPc"/>
    <property type="match status" value="1"/>
</dbReference>
<dbReference type="InterPro" id="IPR005151">
    <property type="entry name" value="Tail-specific_protease"/>
</dbReference>
<dbReference type="EMBL" id="AQHV01000011">
    <property type="protein sequence ID" value="KKB55958.1"/>
    <property type="molecule type" value="Genomic_DNA"/>
</dbReference>
<reference evidence="2 3" key="1">
    <citation type="submission" date="2013-04" db="EMBL/GenBank/DDBJ databases">
        <title>The Genome Sequence of Parabacteroides goldsteinii DSM 19448.</title>
        <authorList>
            <consortium name="The Broad Institute Genomics Platform"/>
            <person name="Earl A."/>
            <person name="Ward D."/>
            <person name="Feldgarden M."/>
            <person name="Gevers D."/>
            <person name="Martens E."/>
            <person name="Sakamoto M."/>
            <person name="Benno Y."/>
            <person name="Song Y."/>
            <person name="Liu C."/>
            <person name="Lee J."/>
            <person name="Bolanos M."/>
            <person name="Vaisanen M.L."/>
            <person name="Finegold S.M."/>
            <person name="Walker B."/>
            <person name="Young S."/>
            <person name="Zeng Q."/>
            <person name="Gargeya S."/>
            <person name="Fitzgerald M."/>
            <person name="Haas B."/>
            <person name="Abouelleil A."/>
            <person name="Allen A.W."/>
            <person name="Alvarado L."/>
            <person name="Arachchi H.M."/>
            <person name="Berlin A.M."/>
            <person name="Chapman S.B."/>
            <person name="Gainer-Dewar J."/>
            <person name="Goldberg J."/>
            <person name="Griggs A."/>
            <person name="Gujja S."/>
            <person name="Hansen M."/>
            <person name="Howarth C."/>
            <person name="Imamovic A."/>
            <person name="Ireland A."/>
            <person name="Larimer J."/>
            <person name="McCowan C."/>
            <person name="Murphy C."/>
            <person name="Pearson M."/>
            <person name="Poon T.W."/>
            <person name="Priest M."/>
            <person name="Roberts A."/>
            <person name="Saif S."/>
            <person name="Shea T."/>
            <person name="Sisk P."/>
            <person name="Sykes S."/>
            <person name="Wortman J."/>
            <person name="Nusbaum C."/>
            <person name="Birren B."/>
        </authorList>
    </citation>
    <scope>NUCLEOTIDE SEQUENCE [LARGE SCALE GENOMIC DNA]</scope>
    <source>
        <strain evidence="2 3">DSM 19448</strain>
    </source>
</reference>
<dbReference type="PANTHER" id="PTHR11261">
    <property type="entry name" value="INTERPHOTORECEPTOR RETINOID-BINDING PROTEIN"/>
    <property type="match status" value="1"/>
</dbReference>
<dbReference type="STRING" id="927665.HMPREF1535_01930"/>
<dbReference type="Proteomes" id="UP000033047">
    <property type="component" value="Unassembled WGS sequence"/>
</dbReference>
<dbReference type="RefSeq" id="WP_010801034.1">
    <property type="nucleotide sequence ID" value="NZ_KQ033912.1"/>
</dbReference>
<dbReference type="Gene3D" id="3.90.226.10">
    <property type="entry name" value="2-enoyl-CoA Hydratase, Chain A, domain 1"/>
    <property type="match status" value="1"/>
</dbReference>
<name>A0A0F5JDY9_9BACT</name>
<evidence type="ECO:0000313" key="3">
    <source>
        <dbReference type="Proteomes" id="UP000033047"/>
    </source>
</evidence>
<dbReference type="PATRIC" id="fig|927665.4.peg.1974"/>
<dbReference type="Pfam" id="PF03572">
    <property type="entry name" value="Peptidase_S41"/>
    <property type="match status" value="1"/>
</dbReference>
<dbReference type="Pfam" id="PF14684">
    <property type="entry name" value="Tricorn_C1"/>
    <property type="match status" value="1"/>
</dbReference>
<dbReference type="GeneID" id="69983199"/>
<dbReference type="Gene3D" id="3.30.750.44">
    <property type="match status" value="1"/>
</dbReference>
<evidence type="ECO:0000313" key="2">
    <source>
        <dbReference type="EMBL" id="KKB55958.1"/>
    </source>
</evidence>
<dbReference type="GO" id="GO:0006508">
    <property type="term" value="P:proteolysis"/>
    <property type="evidence" value="ECO:0007669"/>
    <property type="project" value="InterPro"/>
</dbReference>
<dbReference type="GO" id="GO:0008236">
    <property type="term" value="F:serine-type peptidase activity"/>
    <property type="evidence" value="ECO:0007669"/>
    <property type="project" value="InterPro"/>
</dbReference>
<accession>A0A0F5JDY9</accession>
<protein>
    <recommendedName>
        <fullName evidence="1">Tail specific protease domain-containing protein</fullName>
    </recommendedName>
</protein>
<organism evidence="2 3">
    <name type="scientific">Parabacteroides goldsteinii DSM 19448 = WAL 12034</name>
    <dbReference type="NCBI Taxonomy" id="927665"/>
    <lineage>
        <taxon>Bacteria</taxon>
        <taxon>Pseudomonadati</taxon>
        <taxon>Bacteroidota</taxon>
        <taxon>Bacteroidia</taxon>
        <taxon>Bacteroidales</taxon>
        <taxon>Tannerellaceae</taxon>
        <taxon>Parabacteroides</taxon>
    </lineage>
</organism>
<dbReference type="SUPFAM" id="SSF52096">
    <property type="entry name" value="ClpP/crotonase"/>
    <property type="match status" value="1"/>
</dbReference>
<feature type="domain" description="Tail specific protease" evidence="1">
    <location>
        <begin position="109"/>
        <end position="310"/>
    </location>
</feature>
<sequence length="352" mass="40309">MKLHILYYLFLTGILLSACEKADKYNPSPRDNFEALWRILDENYCFFEFKNIDWDEVHDRYSVQIDDKMSQYDLFDVLGKMLAELKDGHTNLFSSFDVARYWAWYEDYPANFDSDIQKNYLGTDYKIAGGLKYKCLSDNQVGYVYYGNFSSGVGESNLDNMFLHFKDCKGIIFDVRNNGGGAMSNSDRITQRFLEEKILTGYVMYKKGNGHNDFSTPYPLYLSPSDRLRWQKPVIVLTNRHCYSATNNFVSTMRLLPHVMIMGDRTGGGSGFPFTTELPIGWSVRFSACPILDADKKHTEFGIDPDQEVAMTKEDMQKGKDTIIEAAISRLLSGSELSEPDINKISPEILAD</sequence>
<evidence type="ECO:0000259" key="1">
    <source>
        <dbReference type="SMART" id="SM00245"/>
    </source>
</evidence>
<gene>
    <name evidence="2" type="ORF">HMPREF1535_01930</name>
</gene>
<dbReference type="HOGENOM" id="CLU_034080_0_0_10"/>
<dbReference type="InterPro" id="IPR028204">
    <property type="entry name" value="Tricorn_C1"/>
</dbReference>
<dbReference type="PANTHER" id="PTHR11261:SF3">
    <property type="entry name" value="RETINOL-BINDING PROTEIN 3"/>
    <property type="match status" value="1"/>
</dbReference>
<dbReference type="AlphaFoldDB" id="A0A0F5JDY9"/>
<dbReference type="PROSITE" id="PS51257">
    <property type="entry name" value="PROKAR_LIPOPROTEIN"/>
    <property type="match status" value="1"/>
</dbReference>
<comment type="caution">
    <text evidence="2">The sequence shown here is derived from an EMBL/GenBank/DDBJ whole genome shotgun (WGS) entry which is preliminary data.</text>
</comment>
<dbReference type="CDD" id="cd07563">
    <property type="entry name" value="Peptidase_S41_IRBP"/>
    <property type="match status" value="1"/>
</dbReference>
<proteinExistence type="predicted"/>